<gene>
    <name evidence="1" type="ORF">MRATA1EN22A_LOCUS1692</name>
</gene>
<evidence type="ECO:0000313" key="2">
    <source>
        <dbReference type="Proteomes" id="UP001162501"/>
    </source>
</evidence>
<protein>
    <submittedName>
        <fullName evidence="1">Uncharacterized protein</fullName>
    </submittedName>
</protein>
<proteinExistence type="predicted"/>
<dbReference type="Proteomes" id="UP001162501">
    <property type="component" value="Chromosome 10"/>
</dbReference>
<organism evidence="1 2">
    <name type="scientific">Rangifer tarandus platyrhynchus</name>
    <name type="common">Svalbard reindeer</name>
    <dbReference type="NCBI Taxonomy" id="3082113"/>
    <lineage>
        <taxon>Eukaryota</taxon>
        <taxon>Metazoa</taxon>
        <taxon>Chordata</taxon>
        <taxon>Craniata</taxon>
        <taxon>Vertebrata</taxon>
        <taxon>Euteleostomi</taxon>
        <taxon>Mammalia</taxon>
        <taxon>Eutheria</taxon>
        <taxon>Laurasiatheria</taxon>
        <taxon>Artiodactyla</taxon>
        <taxon>Ruminantia</taxon>
        <taxon>Pecora</taxon>
        <taxon>Cervidae</taxon>
        <taxon>Odocoileinae</taxon>
        <taxon>Rangifer</taxon>
    </lineage>
</organism>
<name>A0AC59Y4J3_RANTA</name>
<sequence length="103" mass="10676">MKAGDGKVRRASGAPPWGLDCILRAMEVSSCLLGETDPRRLSSRSPQRPAPRSPAGLAGCPTPTRHPGGTRPPGPCALAPPSGTEGLSSTRPCQHAPTRSWQG</sequence>
<dbReference type="EMBL" id="OX596094">
    <property type="protein sequence ID" value="CAM9378814.1"/>
    <property type="molecule type" value="Genomic_DNA"/>
</dbReference>
<reference evidence="1" key="1">
    <citation type="submission" date="2023-05" db="EMBL/GenBank/DDBJ databases">
        <authorList>
            <consortium name="ELIXIR-Norway"/>
        </authorList>
    </citation>
    <scope>NUCLEOTIDE SEQUENCE</scope>
</reference>
<accession>A0AC59Y4J3</accession>
<evidence type="ECO:0000313" key="1">
    <source>
        <dbReference type="EMBL" id="CAM9378814.1"/>
    </source>
</evidence>
<reference evidence="1" key="2">
    <citation type="submission" date="2025-03" db="EMBL/GenBank/DDBJ databases">
        <authorList>
            <consortium name="ELIXIR-Norway"/>
            <consortium name="Elixir Norway"/>
        </authorList>
    </citation>
    <scope>NUCLEOTIDE SEQUENCE</scope>
</reference>